<sequence>MVVVTSIAKNENCGLRSDFTTVLFPKDLECVAVIGMAIDPNDIGLGIHPMNRNADVLDALEILRYFIEPIDKDKGSNSRELPGDCVNELQRKASERRN</sequence>
<feature type="region of interest" description="Disordered" evidence="1">
    <location>
        <begin position="72"/>
        <end position="98"/>
    </location>
</feature>
<dbReference type="EMBL" id="CAEZTR010000104">
    <property type="protein sequence ID" value="CAB4584911.1"/>
    <property type="molecule type" value="Genomic_DNA"/>
</dbReference>
<name>A0A6J6F7U4_9ZZZZ</name>
<accession>A0A6J6F7U4</accession>
<organism evidence="2">
    <name type="scientific">freshwater metagenome</name>
    <dbReference type="NCBI Taxonomy" id="449393"/>
    <lineage>
        <taxon>unclassified sequences</taxon>
        <taxon>metagenomes</taxon>
        <taxon>ecological metagenomes</taxon>
    </lineage>
</organism>
<protein>
    <submittedName>
        <fullName evidence="2">Unannotated protein</fullName>
    </submittedName>
</protein>
<proteinExistence type="predicted"/>
<evidence type="ECO:0000313" key="2">
    <source>
        <dbReference type="EMBL" id="CAB4584911.1"/>
    </source>
</evidence>
<gene>
    <name evidence="2" type="ORF">UFOPK1711_01450</name>
</gene>
<feature type="compositionally biased region" description="Basic and acidic residues" evidence="1">
    <location>
        <begin position="89"/>
        <end position="98"/>
    </location>
</feature>
<reference evidence="2" key="1">
    <citation type="submission" date="2020-05" db="EMBL/GenBank/DDBJ databases">
        <authorList>
            <person name="Chiriac C."/>
            <person name="Salcher M."/>
            <person name="Ghai R."/>
            <person name="Kavagutti S V."/>
        </authorList>
    </citation>
    <scope>NUCLEOTIDE SEQUENCE</scope>
</reference>
<evidence type="ECO:0000256" key="1">
    <source>
        <dbReference type="SAM" id="MobiDB-lite"/>
    </source>
</evidence>
<dbReference type="AlphaFoldDB" id="A0A6J6F7U4"/>